<gene>
    <name evidence="1" type="ORF">PHMEG_00028726</name>
</gene>
<dbReference type="AlphaFoldDB" id="A0A225V4B4"/>
<sequence>MVPEVVPASFPQSAVHQPSDHTFFVGIPATREMDMAAVCVDCLTAVDLQDLTTLVDQGGDVDALTLRPRADRPLDLAVLEGILNSTLIRREFASTLSHYNPDGLAQKVFASTSFLKRLLAKFRQLRAQVDPSNATAVQSMLDAQSERRREGPKW</sequence>
<evidence type="ECO:0000313" key="1">
    <source>
        <dbReference type="EMBL" id="OWZ00152.1"/>
    </source>
</evidence>
<accession>A0A225V4B4</accession>
<dbReference type="Proteomes" id="UP000198211">
    <property type="component" value="Unassembled WGS sequence"/>
</dbReference>
<dbReference type="EMBL" id="NBNE01007851">
    <property type="protein sequence ID" value="OWZ00152.1"/>
    <property type="molecule type" value="Genomic_DNA"/>
</dbReference>
<reference evidence="2" key="1">
    <citation type="submission" date="2017-03" db="EMBL/GenBank/DDBJ databases">
        <title>Phytopthora megakarya and P. palmivora, two closely related causual agents of cacao black pod achieved similar genome size and gene model numbers by different mechanisms.</title>
        <authorList>
            <person name="Ali S."/>
            <person name="Shao J."/>
            <person name="Larry D.J."/>
            <person name="Kronmiller B."/>
            <person name="Shen D."/>
            <person name="Strem M.D."/>
            <person name="Melnick R.L."/>
            <person name="Guiltinan M.J."/>
            <person name="Tyler B.M."/>
            <person name="Meinhardt L.W."/>
            <person name="Bailey B.A."/>
        </authorList>
    </citation>
    <scope>NUCLEOTIDE SEQUENCE [LARGE SCALE GENOMIC DNA]</scope>
    <source>
        <strain evidence="2">zdho120</strain>
    </source>
</reference>
<comment type="caution">
    <text evidence="1">The sequence shown here is derived from an EMBL/GenBank/DDBJ whole genome shotgun (WGS) entry which is preliminary data.</text>
</comment>
<name>A0A225V4B4_9STRA</name>
<organism evidence="1 2">
    <name type="scientific">Phytophthora megakarya</name>
    <dbReference type="NCBI Taxonomy" id="4795"/>
    <lineage>
        <taxon>Eukaryota</taxon>
        <taxon>Sar</taxon>
        <taxon>Stramenopiles</taxon>
        <taxon>Oomycota</taxon>
        <taxon>Peronosporomycetes</taxon>
        <taxon>Peronosporales</taxon>
        <taxon>Peronosporaceae</taxon>
        <taxon>Phytophthora</taxon>
    </lineage>
</organism>
<proteinExistence type="predicted"/>
<keyword evidence="2" id="KW-1185">Reference proteome</keyword>
<dbReference type="OrthoDB" id="129709at2759"/>
<evidence type="ECO:0000313" key="2">
    <source>
        <dbReference type="Proteomes" id="UP000198211"/>
    </source>
</evidence>
<protein>
    <submittedName>
        <fullName evidence="1">Uncharacterized protein</fullName>
    </submittedName>
</protein>